<sequence>MAPPTTLKLDEIDLRILKALQADATIALADLAEKAGISATPCWRRVQKLEQAGIVRKRVALLDKAALNVGVTVFIAVRTNQHSVEWLERFSRAVRDLPEVVDVYRMSGEVDYLLKAHVADIASYDELYRKIIARIELADVTSMFAMEEIKSTTEIPLGFVKP</sequence>
<dbReference type="SUPFAM" id="SSF54909">
    <property type="entry name" value="Dimeric alpha+beta barrel"/>
    <property type="match status" value="1"/>
</dbReference>
<dbReference type="PANTHER" id="PTHR30154:SF17">
    <property type="entry name" value="DNA-BINDING TRANSCRIPTIONAL ACTIVATOR DECR"/>
    <property type="match status" value="1"/>
</dbReference>
<dbReference type="GO" id="GO:0006355">
    <property type="term" value="P:regulation of DNA-templated transcription"/>
    <property type="evidence" value="ECO:0007669"/>
    <property type="project" value="UniProtKB-ARBA"/>
</dbReference>
<dbReference type="PROSITE" id="PS50956">
    <property type="entry name" value="HTH_ASNC_2"/>
    <property type="match status" value="1"/>
</dbReference>
<dbReference type="InterPro" id="IPR019888">
    <property type="entry name" value="Tscrpt_reg_AsnC-like"/>
</dbReference>
<organism evidence="5 6">
    <name type="scientific">Inquilinus limosus MP06</name>
    <dbReference type="NCBI Taxonomy" id="1398085"/>
    <lineage>
        <taxon>Bacteria</taxon>
        <taxon>Pseudomonadati</taxon>
        <taxon>Pseudomonadota</taxon>
        <taxon>Alphaproteobacteria</taxon>
        <taxon>Rhodospirillales</taxon>
        <taxon>Rhodospirillaceae</taxon>
        <taxon>Inquilinus</taxon>
    </lineage>
</organism>
<evidence type="ECO:0000313" key="5">
    <source>
        <dbReference type="EMBL" id="KGM35038.1"/>
    </source>
</evidence>
<dbReference type="Pfam" id="PF13412">
    <property type="entry name" value="HTH_24"/>
    <property type="match status" value="1"/>
</dbReference>
<protein>
    <submittedName>
        <fullName evidence="5">ArsR family transcriptional regulator</fullName>
    </submittedName>
</protein>
<reference evidence="5 6" key="1">
    <citation type="submission" date="2014-01" db="EMBL/GenBank/DDBJ databases">
        <title>Genome sequence determination for a cystic fibrosis isolate, Inquilinus limosus.</title>
        <authorList>
            <person name="Pino M."/>
            <person name="Di Conza J."/>
            <person name="Gutkind G."/>
        </authorList>
    </citation>
    <scope>NUCLEOTIDE SEQUENCE [LARGE SCALE GENOMIC DNA]</scope>
    <source>
        <strain evidence="5 6">MP06</strain>
    </source>
</reference>
<dbReference type="GO" id="GO:0005829">
    <property type="term" value="C:cytosol"/>
    <property type="evidence" value="ECO:0007669"/>
    <property type="project" value="TreeGrafter"/>
</dbReference>
<dbReference type="InterPro" id="IPR011008">
    <property type="entry name" value="Dimeric_a/b-barrel"/>
</dbReference>
<comment type="caution">
    <text evidence="5">The sequence shown here is derived from an EMBL/GenBank/DDBJ whole genome shotgun (WGS) entry which is preliminary data.</text>
</comment>
<dbReference type="Pfam" id="PF01037">
    <property type="entry name" value="AsnC_trans_reg"/>
    <property type="match status" value="1"/>
</dbReference>
<dbReference type="OrthoDB" id="9813313at2"/>
<name>A0A0A0DAV9_9PROT</name>
<dbReference type="GO" id="GO:0043565">
    <property type="term" value="F:sequence-specific DNA binding"/>
    <property type="evidence" value="ECO:0007669"/>
    <property type="project" value="InterPro"/>
</dbReference>
<dbReference type="SUPFAM" id="SSF46785">
    <property type="entry name" value="Winged helix' DNA-binding domain"/>
    <property type="match status" value="1"/>
</dbReference>
<evidence type="ECO:0000256" key="2">
    <source>
        <dbReference type="ARBA" id="ARBA00023125"/>
    </source>
</evidence>
<evidence type="ECO:0000256" key="1">
    <source>
        <dbReference type="ARBA" id="ARBA00023015"/>
    </source>
</evidence>
<keyword evidence="2" id="KW-0238">DNA-binding</keyword>
<dbReference type="PANTHER" id="PTHR30154">
    <property type="entry name" value="LEUCINE-RESPONSIVE REGULATORY PROTEIN"/>
    <property type="match status" value="1"/>
</dbReference>
<dbReference type="InterPro" id="IPR011991">
    <property type="entry name" value="ArsR-like_HTH"/>
</dbReference>
<dbReference type="InterPro" id="IPR000485">
    <property type="entry name" value="AsnC-type_HTH_dom"/>
</dbReference>
<dbReference type="PRINTS" id="PR00033">
    <property type="entry name" value="HTHASNC"/>
</dbReference>
<dbReference type="Gene3D" id="1.10.10.10">
    <property type="entry name" value="Winged helix-like DNA-binding domain superfamily/Winged helix DNA-binding domain"/>
    <property type="match status" value="1"/>
</dbReference>
<dbReference type="AlphaFoldDB" id="A0A0A0DAV9"/>
<evidence type="ECO:0000259" key="4">
    <source>
        <dbReference type="PROSITE" id="PS50956"/>
    </source>
</evidence>
<dbReference type="EMBL" id="JANX01000052">
    <property type="protein sequence ID" value="KGM35038.1"/>
    <property type="molecule type" value="Genomic_DNA"/>
</dbReference>
<dbReference type="Gene3D" id="3.30.70.920">
    <property type="match status" value="1"/>
</dbReference>
<dbReference type="InterPro" id="IPR036388">
    <property type="entry name" value="WH-like_DNA-bd_sf"/>
</dbReference>
<dbReference type="GO" id="GO:0043200">
    <property type="term" value="P:response to amino acid"/>
    <property type="evidence" value="ECO:0007669"/>
    <property type="project" value="TreeGrafter"/>
</dbReference>
<evidence type="ECO:0000313" key="6">
    <source>
        <dbReference type="Proteomes" id="UP000029995"/>
    </source>
</evidence>
<proteinExistence type="predicted"/>
<evidence type="ECO:0000256" key="3">
    <source>
        <dbReference type="ARBA" id="ARBA00023163"/>
    </source>
</evidence>
<keyword evidence="3" id="KW-0804">Transcription</keyword>
<dbReference type="RefSeq" id="WP_034833374.1">
    <property type="nucleotide sequence ID" value="NZ_JANX01000052.1"/>
</dbReference>
<gene>
    <name evidence="5" type="ORF">P409_06720</name>
</gene>
<dbReference type="SMART" id="SM00344">
    <property type="entry name" value="HTH_ASNC"/>
    <property type="match status" value="1"/>
</dbReference>
<dbReference type="Proteomes" id="UP000029995">
    <property type="component" value="Unassembled WGS sequence"/>
</dbReference>
<feature type="domain" description="HTH asnC-type" evidence="4">
    <location>
        <begin position="9"/>
        <end position="72"/>
    </location>
</feature>
<dbReference type="InterPro" id="IPR036390">
    <property type="entry name" value="WH_DNA-bd_sf"/>
</dbReference>
<accession>A0A0A0DAV9</accession>
<keyword evidence="1" id="KW-0805">Transcription regulation</keyword>
<dbReference type="InterPro" id="IPR019887">
    <property type="entry name" value="Tscrpt_reg_AsnC/Lrp_C"/>
</dbReference>
<dbReference type="CDD" id="cd00090">
    <property type="entry name" value="HTH_ARSR"/>
    <property type="match status" value="1"/>
</dbReference>